<dbReference type="CDD" id="cd00060">
    <property type="entry name" value="FHA"/>
    <property type="match status" value="1"/>
</dbReference>
<dbReference type="SUPFAM" id="SSF49879">
    <property type="entry name" value="SMAD/FHA domain"/>
    <property type="match status" value="1"/>
</dbReference>
<feature type="region of interest" description="Disordered" evidence="1">
    <location>
        <begin position="1"/>
        <end position="129"/>
    </location>
</feature>
<proteinExistence type="predicted"/>
<organism evidence="3 4">
    <name type="scientific">Hyphomicrobium album</name>
    <dbReference type="NCBI Taxonomy" id="2665159"/>
    <lineage>
        <taxon>Bacteria</taxon>
        <taxon>Pseudomonadati</taxon>
        <taxon>Pseudomonadota</taxon>
        <taxon>Alphaproteobacteria</taxon>
        <taxon>Hyphomicrobiales</taxon>
        <taxon>Hyphomicrobiaceae</taxon>
        <taxon>Hyphomicrobium</taxon>
    </lineage>
</organism>
<accession>A0A6I3KHE9</accession>
<dbReference type="EMBL" id="WMBQ01000002">
    <property type="protein sequence ID" value="MTD95105.1"/>
    <property type="molecule type" value="Genomic_DNA"/>
</dbReference>
<keyword evidence="4" id="KW-1185">Reference proteome</keyword>
<evidence type="ECO:0000259" key="2">
    <source>
        <dbReference type="Pfam" id="PF00498"/>
    </source>
</evidence>
<dbReference type="Pfam" id="PF00498">
    <property type="entry name" value="FHA"/>
    <property type="match status" value="1"/>
</dbReference>
<evidence type="ECO:0000256" key="1">
    <source>
        <dbReference type="SAM" id="MobiDB-lite"/>
    </source>
</evidence>
<sequence length="267" mass="28368">MSEERQGATEVTMSQQGVKSGRFLGSLKDALAAASRDDTQRGPAPAPVEPATQLAPKAEAPKTAAEPVKPEAAPAAAPTPAGLSAAEAAREVKGQTSLKPQDKHLEFGSPPTTRVVRGGPPKVETTGSPRTQLVRGKVQVKRGEFEQDPVVGWLVIVGGAGMGSFRPIFEGNNTLGRATTQRIPLDFGDDTISSEEQAYIRYDSAARSFLFVPNLAKTNVVSINDKRPTGAVELNQMDVITIGRTQLVFVPFCGAEFDWAELTDAKD</sequence>
<feature type="compositionally biased region" description="Low complexity" evidence="1">
    <location>
        <begin position="55"/>
        <end position="87"/>
    </location>
</feature>
<dbReference type="Gene3D" id="2.60.200.20">
    <property type="match status" value="1"/>
</dbReference>
<gene>
    <name evidence="3" type="ORF">GIW81_12260</name>
</gene>
<feature type="compositionally biased region" description="Polar residues" evidence="1">
    <location>
        <begin position="9"/>
        <end position="18"/>
    </location>
</feature>
<dbReference type="AlphaFoldDB" id="A0A6I3KHE9"/>
<protein>
    <submittedName>
        <fullName evidence="3">FHA domain-containing protein</fullName>
    </submittedName>
</protein>
<dbReference type="InterPro" id="IPR008984">
    <property type="entry name" value="SMAD_FHA_dom_sf"/>
</dbReference>
<evidence type="ECO:0000313" key="3">
    <source>
        <dbReference type="EMBL" id="MTD95105.1"/>
    </source>
</evidence>
<comment type="caution">
    <text evidence="3">The sequence shown here is derived from an EMBL/GenBank/DDBJ whole genome shotgun (WGS) entry which is preliminary data.</text>
</comment>
<dbReference type="InterPro" id="IPR000253">
    <property type="entry name" value="FHA_dom"/>
</dbReference>
<evidence type="ECO:0000313" key="4">
    <source>
        <dbReference type="Proteomes" id="UP000440694"/>
    </source>
</evidence>
<name>A0A6I3KHE9_9HYPH</name>
<reference evidence="3 4" key="1">
    <citation type="submission" date="2019-11" db="EMBL/GenBank/DDBJ databases">
        <title>Identification of a novel strain.</title>
        <authorList>
            <person name="Xu Q."/>
            <person name="Wang G."/>
        </authorList>
    </citation>
    <scope>NUCLEOTIDE SEQUENCE [LARGE SCALE GENOMIC DNA]</scope>
    <source>
        <strain evidence="4">xq</strain>
    </source>
</reference>
<dbReference type="Proteomes" id="UP000440694">
    <property type="component" value="Unassembled WGS sequence"/>
</dbReference>
<dbReference type="RefSeq" id="WP_154739681.1">
    <property type="nucleotide sequence ID" value="NZ_WMBQ01000002.1"/>
</dbReference>
<feature type="domain" description="FHA" evidence="2">
    <location>
        <begin position="174"/>
        <end position="243"/>
    </location>
</feature>